<keyword evidence="7" id="KW-1185">Reference proteome</keyword>
<dbReference type="InterPro" id="IPR036651">
    <property type="entry name" value="Gln_synt_N_sf"/>
</dbReference>
<sequence>MNSHHTDPEHELSRLAGLISAEDFRAAVEREDITTVMVCLPDMMGRLKGKRLNAFTFLDRTAKETTVSEACAYILATNVSMDPLGGFDLTGWDKGFQDLGMVADLSTLRVLPYMPGLALVHCDAVQPDGTPVQIAPRRMLRTQLNRLEDLGFEARVGLESEFVLCDGFQPVVPHNLDYALNLPPTLSDFLRYLEDALPEAGVPIEATKTEGAPGQVEITFPYGPALEACDAYTVYKQTVQHLARRQALTATFMSAPFTGVGSGLHLHLSLWKDGAPAFATAPGEELPETMRHSIAGLLSGMPHLAPLYAPNPNSYKRYATAHSFAPQYMNWGHDNRGCAVRVTGHGEGTHLEIRLPGADANPYLALTASLAGIVHGLAEKLTPPAPCVGDAYADRQSPRVRRDLAEAVAYFDGSNFATSALGAAVVHHYAIAAEVELAEHRRQVTDVERERGFDRA</sequence>
<dbReference type="RefSeq" id="WP_190197172.1">
    <property type="nucleotide sequence ID" value="NZ_BMWE01000004.1"/>
</dbReference>
<feature type="domain" description="GS catalytic" evidence="5">
    <location>
        <begin position="136"/>
        <end position="456"/>
    </location>
</feature>
<dbReference type="PANTHER" id="PTHR43785:SF12">
    <property type="entry name" value="TYPE-1 GLUTAMINE SYNTHETASE 2"/>
    <property type="match status" value="1"/>
</dbReference>
<name>A0ABQ2ZEJ5_9ACTN</name>
<evidence type="ECO:0000256" key="2">
    <source>
        <dbReference type="ARBA" id="ARBA00022598"/>
    </source>
</evidence>
<proteinExistence type="inferred from homology"/>
<evidence type="ECO:0000313" key="7">
    <source>
        <dbReference type="Proteomes" id="UP000653308"/>
    </source>
</evidence>
<evidence type="ECO:0000256" key="1">
    <source>
        <dbReference type="ARBA" id="ARBA00009897"/>
    </source>
</evidence>
<organism evidence="6 7">
    <name type="scientific">Streptomyces djakartensis</name>
    <dbReference type="NCBI Taxonomy" id="68193"/>
    <lineage>
        <taxon>Bacteria</taxon>
        <taxon>Bacillati</taxon>
        <taxon>Actinomycetota</taxon>
        <taxon>Actinomycetes</taxon>
        <taxon>Kitasatosporales</taxon>
        <taxon>Streptomycetaceae</taxon>
        <taxon>Streptomyces</taxon>
    </lineage>
</organism>
<evidence type="ECO:0000313" key="6">
    <source>
        <dbReference type="EMBL" id="GGY12840.1"/>
    </source>
</evidence>
<evidence type="ECO:0000256" key="3">
    <source>
        <dbReference type="PROSITE-ProRule" id="PRU01331"/>
    </source>
</evidence>
<dbReference type="SUPFAM" id="SSF55931">
    <property type="entry name" value="Glutamine synthetase/guanido kinase"/>
    <property type="match status" value="1"/>
</dbReference>
<evidence type="ECO:0000259" key="5">
    <source>
        <dbReference type="PROSITE" id="PS51987"/>
    </source>
</evidence>
<dbReference type="PROSITE" id="PS51987">
    <property type="entry name" value="GS_CATALYTIC"/>
    <property type="match status" value="1"/>
</dbReference>
<evidence type="ECO:0000256" key="4">
    <source>
        <dbReference type="RuleBase" id="RU000384"/>
    </source>
</evidence>
<dbReference type="SUPFAM" id="SSF54368">
    <property type="entry name" value="Glutamine synthetase, N-terminal domain"/>
    <property type="match status" value="1"/>
</dbReference>
<dbReference type="Proteomes" id="UP000653308">
    <property type="component" value="Unassembled WGS sequence"/>
</dbReference>
<dbReference type="InterPro" id="IPR014746">
    <property type="entry name" value="Gln_synth/guanido_kin_cat_dom"/>
</dbReference>
<dbReference type="InterPro" id="IPR008146">
    <property type="entry name" value="Gln_synth_cat_dom"/>
</dbReference>
<dbReference type="Pfam" id="PF00120">
    <property type="entry name" value="Gln-synt_C"/>
    <property type="match status" value="1"/>
</dbReference>
<dbReference type="Gene3D" id="3.30.590.10">
    <property type="entry name" value="Glutamine synthetase/guanido kinase, catalytic domain"/>
    <property type="match status" value="1"/>
</dbReference>
<keyword evidence="2" id="KW-0436">Ligase</keyword>
<dbReference type="EMBL" id="BMWE01000004">
    <property type="protein sequence ID" value="GGY12840.1"/>
    <property type="molecule type" value="Genomic_DNA"/>
</dbReference>
<comment type="caution">
    <text evidence="6">The sequence shown here is derived from an EMBL/GenBank/DDBJ whole genome shotgun (WGS) entry which is preliminary data.</text>
</comment>
<reference evidence="7" key="1">
    <citation type="journal article" date="2019" name="Int. J. Syst. Evol. Microbiol.">
        <title>The Global Catalogue of Microorganisms (GCM) 10K type strain sequencing project: providing services to taxonomists for standard genome sequencing and annotation.</title>
        <authorList>
            <consortium name="The Broad Institute Genomics Platform"/>
            <consortium name="The Broad Institute Genome Sequencing Center for Infectious Disease"/>
            <person name="Wu L."/>
            <person name="Ma J."/>
        </authorList>
    </citation>
    <scope>NUCLEOTIDE SEQUENCE [LARGE SCALE GENOMIC DNA]</scope>
    <source>
        <strain evidence="7">JCM 4957</strain>
    </source>
</reference>
<dbReference type="PANTHER" id="PTHR43785">
    <property type="entry name" value="GAMMA-GLUTAMYLPUTRESCINE SYNTHETASE"/>
    <property type="match status" value="1"/>
</dbReference>
<accession>A0ABQ2ZEJ5</accession>
<dbReference type="Gene3D" id="3.10.20.70">
    <property type="entry name" value="Glutamine synthetase, N-terminal domain"/>
    <property type="match status" value="1"/>
</dbReference>
<dbReference type="SMART" id="SM01230">
    <property type="entry name" value="Gln-synt_C"/>
    <property type="match status" value="1"/>
</dbReference>
<comment type="similarity">
    <text evidence="1 3 4">Belongs to the glutamine synthetase family.</text>
</comment>
<protein>
    <submittedName>
        <fullName evidence="6">Glutamine synthetase</fullName>
    </submittedName>
</protein>
<gene>
    <name evidence="6" type="ORF">GCM10010384_17890</name>
</gene>